<gene>
    <name evidence="1" type="primary">Necator_chrX.g25602</name>
    <name evidence="1" type="ORF">RB195_025436</name>
</gene>
<keyword evidence="2" id="KW-1185">Reference proteome</keyword>
<evidence type="ECO:0000313" key="2">
    <source>
        <dbReference type="Proteomes" id="UP001303046"/>
    </source>
</evidence>
<proteinExistence type="predicted"/>
<organism evidence="1 2">
    <name type="scientific">Necator americanus</name>
    <name type="common">Human hookworm</name>
    <dbReference type="NCBI Taxonomy" id="51031"/>
    <lineage>
        <taxon>Eukaryota</taxon>
        <taxon>Metazoa</taxon>
        <taxon>Ecdysozoa</taxon>
        <taxon>Nematoda</taxon>
        <taxon>Chromadorea</taxon>
        <taxon>Rhabditida</taxon>
        <taxon>Rhabditina</taxon>
        <taxon>Rhabditomorpha</taxon>
        <taxon>Strongyloidea</taxon>
        <taxon>Ancylostomatidae</taxon>
        <taxon>Bunostominae</taxon>
        <taxon>Necator</taxon>
    </lineage>
</organism>
<sequence>MWSNTTSSHPQTRTTIFVDYAPTSSHKEEEEVEALYMDLEKFYRDHVCLIKTMSSTRTIINWDLFGTLAGFWEDSAMDNIDKEYDRLVEHLHDCAKKAENFKTTKRRLSLETLELIRQRGAARAAGNQELTFELARLCREAIKEDLKERRAEVLAEAAEAGKSISYAHRDFASRKTRMTALRNLKETATASRRGMEKIIYDFYSDLFDSHVHLRPHHLRKTDKSFQKFSRPKYDMLSCRLFTRVILNRIEKVLDEGQPCKQAGFRIGFSTIDHIHTVPKLIEVSLEYKMPLCLTFIDLKKAFDSVETEVVVEALDNQGVPTQCIKVSMMKWTLLSVLALVCILNAFAWADASEDSNMDQLMARVYRTVFLKSKRSPSMGLSLAEYMANPQGGDNFHFIPSGRK</sequence>
<accession>A0ABR1ESD7</accession>
<evidence type="ECO:0008006" key="3">
    <source>
        <dbReference type="Google" id="ProtNLM"/>
    </source>
</evidence>
<dbReference type="Proteomes" id="UP001303046">
    <property type="component" value="Unassembled WGS sequence"/>
</dbReference>
<protein>
    <recommendedName>
        <fullName evidence="3">Reverse transcriptase domain-containing protein</fullName>
    </recommendedName>
</protein>
<name>A0ABR1ESD7_NECAM</name>
<dbReference type="EMBL" id="JAVFWL010000006">
    <property type="protein sequence ID" value="KAK6765523.1"/>
    <property type="molecule type" value="Genomic_DNA"/>
</dbReference>
<comment type="caution">
    <text evidence="1">The sequence shown here is derived from an EMBL/GenBank/DDBJ whole genome shotgun (WGS) entry which is preliminary data.</text>
</comment>
<reference evidence="1 2" key="1">
    <citation type="submission" date="2023-08" db="EMBL/GenBank/DDBJ databases">
        <title>A Necator americanus chromosomal reference genome.</title>
        <authorList>
            <person name="Ilik V."/>
            <person name="Petrzelkova K.J."/>
            <person name="Pardy F."/>
            <person name="Fuh T."/>
            <person name="Niatou-Singa F.S."/>
            <person name="Gouil Q."/>
            <person name="Baker L."/>
            <person name="Ritchie M.E."/>
            <person name="Jex A.R."/>
            <person name="Gazzola D."/>
            <person name="Li H."/>
            <person name="Toshio Fujiwara R."/>
            <person name="Zhan B."/>
            <person name="Aroian R.V."/>
            <person name="Pafco B."/>
            <person name="Schwarz E.M."/>
        </authorList>
    </citation>
    <scope>NUCLEOTIDE SEQUENCE [LARGE SCALE GENOMIC DNA]</scope>
    <source>
        <strain evidence="1 2">Aroian</strain>
        <tissue evidence="1">Whole animal</tissue>
    </source>
</reference>
<evidence type="ECO:0000313" key="1">
    <source>
        <dbReference type="EMBL" id="KAK6765523.1"/>
    </source>
</evidence>